<keyword evidence="6 8" id="KW-1133">Transmembrane helix</keyword>
<evidence type="ECO:0000256" key="3">
    <source>
        <dbReference type="ARBA" id="ARBA00022448"/>
    </source>
</evidence>
<keyword evidence="4" id="KW-0309">Germination</keyword>
<organism evidence="9 10">
    <name type="scientific">Mesobacillus zeae</name>
    <dbReference type="NCBI Taxonomy" id="1917180"/>
    <lineage>
        <taxon>Bacteria</taxon>
        <taxon>Bacillati</taxon>
        <taxon>Bacillota</taxon>
        <taxon>Bacilli</taxon>
        <taxon>Bacillales</taxon>
        <taxon>Bacillaceae</taxon>
        <taxon>Mesobacillus</taxon>
    </lineage>
</organism>
<feature type="transmembrane region" description="Helical" evidence="8">
    <location>
        <begin position="186"/>
        <end position="209"/>
    </location>
</feature>
<keyword evidence="5 8" id="KW-0812">Transmembrane</keyword>
<name>A0A398BLP1_9BACI</name>
<feature type="transmembrane region" description="Helical" evidence="8">
    <location>
        <begin position="339"/>
        <end position="358"/>
    </location>
</feature>
<feature type="transmembrane region" description="Helical" evidence="8">
    <location>
        <begin position="309"/>
        <end position="327"/>
    </location>
</feature>
<evidence type="ECO:0000256" key="7">
    <source>
        <dbReference type="ARBA" id="ARBA00023136"/>
    </source>
</evidence>
<feature type="transmembrane region" description="Helical" evidence="8">
    <location>
        <begin position="76"/>
        <end position="100"/>
    </location>
</feature>
<dbReference type="PANTHER" id="PTHR34975:SF2">
    <property type="entry name" value="SPORE GERMINATION PROTEIN A2"/>
    <property type="match status" value="1"/>
</dbReference>
<dbReference type="NCBIfam" id="TIGR00912">
    <property type="entry name" value="2A0309"/>
    <property type="match status" value="1"/>
</dbReference>
<feature type="transmembrane region" description="Helical" evidence="8">
    <location>
        <begin position="144"/>
        <end position="166"/>
    </location>
</feature>
<evidence type="ECO:0000256" key="1">
    <source>
        <dbReference type="ARBA" id="ARBA00004141"/>
    </source>
</evidence>
<dbReference type="Gene3D" id="1.20.1740.10">
    <property type="entry name" value="Amino acid/polyamine transporter I"/>
    <property type="match status" value="1"/>
</dbReference>
<feature type="transmembrane region" description="Helical" evidence="8">
    <location>
        <begin position="120"/>
        <end position="137"/>
    </location>
</feature>
<dbReference type="Proteomes" id="UP000265816">
    <property type="component" value="Unassembled WGS sequence"/>
</dbReference>
<evidence type="ECO:0000313" key="9">
    <source>
        <dbReference type="EMBL" id="RID88273.1"/>
    </source>
</evidence>
<evidence type="ECO:0000256" key="5">
    <source>
        <dbReference type="ARBA" id="ARBA00022692"/>
    </source>
</evidence>
<keyword evidence="3" id="KW-0813">Transport</keyword>
<comment type="caution">
    <text evidence="9">The sequence shown here is derived from an EMBL/GenBank/DDBJ whole genome shotgun (WGS) entry which is preliminary data.</text>
</comment>
<dbReference type="InterPro" id="IPR004761">
    <property type="entry name" value="Spore_GerAB"/>
</dbReference>
<dbReference type="EMBL" id="QWVT01000007">
    <property type="protein sequence ID" value="RID88273.1"/>
    <property type="molecule type" value="Genomic_DNA"/>
</dbReference>
<feature type="transmembrane region" description="Helical" evidence="8">
    <location>
        <begin position="12"/>
        <end position="31"/>
    </location>
</feature>
<sequence length="363" mass="40745">MLMNNRNKITTVQATIFTSSYILASGILTLPRTVVAVVKTPDAWLSVLIGGCIAIVLGVIMVKLSQCYPGKTIYQYVNILIGNWAGKTYGILLVIYFVVLSAYEVRTLSDVTSYMILEGTPAWAISMPFIWIGYYLLQGWITSLARLFEIVFPISVAVFLLVILMSTKSFEMDNLRPFLGEGIQPVLKGLTKTVFAYIGFESMLFLVAYMEKPEKAVKSTIFGIGIPILFYVITMVAVIAALSIDGVVHRTWPTLDLIRSYEMKGLLFERFESFLLVIWSMQIFSTFCITYFVAFLGISQMFNIKTQKVLLGLLPFLFLISMTPRTIDEVFSLGDILGKSAIILFGFIPLPLLILAKWKGRVR</sequence>
<feature type="transmembrane region" description="Helical" evidence="8">
    <location>
        <begin position="273"/>
        <end position="297"/>
    </location>
</feature>
<dbReference type="GO" id="GO:0009847">
    <property type="term" value="P:spore germination"/>
    <property type="evidence" value="ECO:0007669"/>
    <property type="project" value="InterPro"/>
</dbReference>
<dbReference type="Pfam" id="PF03845">
    <property type="entry name" value="Spore_permease"/>
    <property type="match status" value="1"/>
</dbReference>
<evidence type="ECO:0000256" key="4">
    <source>
        <dbReference type="ARBA" id="ARBA00022544"/>
    </source>
</evidence>
<comment type="similarity">
    <text evidence="2">Belongs to the amino acid-polyamine-organocation (APC) superfamily. Spore germination protein (SGP) (TC 2.A.3.9) family.</text>
</comment>
<evidence type="ECO:0000256" key="2">
    <source>
        <dbReference type="ARBA" id="ARBA00007998"/>
    </source>
</evidence>
<feature type="transmembrane region" description="Helical" evidence="8">
    <location>
        <begin position="221"/>
        <end position="244"/>
    </location>
</feature>
<evidence type="ECO:0000256" key="8">
    <source>
        <dbReference type="SAM" id="Phobius"/>
    </source>
</evidence>
<proteinExistence type="inferred from homology"/>
<comment type="subcellular location">
    <subcellularLocation>
        <location evidence="1">Membrane</location>
        <topology evidence="1">Multi-pass membrane protein</topology>
    </subcellularLocation>
</comment>
<dbReference type="PANTHER" id="PTHR34975">
    <property type="entry name" value="SPORE GERMINATION PROTEIN A2"/>
    <property type="match status" value="1"/>
</dbReference>
<accession>A0A398BLP1</accession>
<keyword evidence="10" id="KW-1185">Reference proteome</keyword>
<gene>
    <name evidence="9" type="ORF">D1970_01870</name>
</gene>
<dbReference type="AlphaFoldDB" id="A0A398BLP1"/>
<dbReference type="OrthoDB" id="2716906at2"/>
<evidence type="ECO:0000313" key="10">
    <source>
        <dbReference type="Proteomes" id="UP000265816"/>
    </source>
</evidence>
<dbReference type="RefSeq" id="WP_119111191.1">
    <property type="nucleotide sequence ID" value="NZ_CBCSEO010000008.1"/>
</dbReference>
<protein>
    <submittedName>
        <fullName evidence="9">Spore gernimation protein</fullName>
    </submittedName>
</protein>
<reference evidence="9 10" key="1">
    <citation type="submission" date="2018-08" db="EMBL/GenBank/DDBJ databases">
        <title>Bacillus jemisoniae sp. nov., Bacillus chryseoplanitiae sp. nov., Bacillus resnikiae sp. nov., and Bacillus frankliniae sp. nov., isolated from Viking spacecraft and associated surfaces.</title>
        <authorList>
            <person name="Seuylemezian A."/>
            <person name="Vaishampayan P."/>
        </authorList>
    </citation>
    <scope>NUCLEOTIDE SEQUENCE [LARGE SCALE GENOMIC DNA]</scope>
    <source>
        <strain evidence="9 10">JJ-247</strain>
    </source>
</reference>
<keyword evidence="7 8" id="KW-0472">Membrane</keyword>
<feature type="transmembrane region" description="Helical" evidence="8">
    <location>
        <begin position="43"/>
        <end position="64"/>
    </location>
</feature>
<evidence type="ECO:0000256" key="6">
    <source>
        <dbReference type="ARBA" id="ARBA00022989"/>
    </source>
</evidence>
<dbReference type="GO" id="GO:0016020">
    <property type="term" value="C:membrane"/>
    <property type="evidence" value="ECO:0007669"/>
    <property type="project" value="UniProtKB-SubCell"/>
</dbReference>